<feature type="transmembrane region" description="Helical" evidence="1">
    <location>
        <begin position="97"/>
        <end position="123"/>
    </location>
</feature>
<gene>
    <name evidence="2" type="ORF">GRX03_05730</name>
</gene>
<evidence type="ECO:0000313" key="2">
    <source>
        <dbReference type="EMBL" id="MXR51107.1"/>
    </source>
</evidence>
<feature type="transmembrane region" description="Helical" evidence="1">
    <location>
        <begin position="143"/>
        <end position="160"/>
    </location>
</feature>
<evidence type="ECO:0008006" key="4">
    <source>
        <dbReference type="Google" id="ProtNLM"/>
    </source>
</evidence>
<name>A0A6B0T1S4_9EURY</name>
<keyword evidence="1" id="KW-0812">Transmembrane</keyword>
<comment type="caution">
    <text evidence="2">The sequence shown here is derived from an EMBL/GenBank/DDBJ whole genome shotgun (WGS) entry which is preliminary data.</text>
</comment>
<dbReference type="AlphaFoldDB" id="A0A6B0T1S4"/>
<feature type="transmembrane region" description="Helical" evidence="1">
    <location>
        <begin position="21"/>
        <end position="42"/>
    </location>
</feature>
<reference evidence="2 3" key="1">
    <citation type="submission" date="2019-12" db="EMBL/GenBank/DDBJ databases">
        <title>Isolation and characterization of three novel carbon monoxide-oxidizing members of Halobacteria from salione crusts and soils.</title>
        <authorList>
            <person name="Myers M.R."/>
            <person name="King G.M."/>
        </authorList>
    </citation>
    <scope>NUCLEOTIDE SEQUENCE [LARGE SCALE GENOMIC DNA]</scope>
    <source>
        <strain evidence="2 3">WSH3</strain>
    </source>
</reference>
<evidence type="ECO:0000313" key="3">
    <source>
        <dbReference type="Proteomes" id="UP000466535"/>
    </source>
</evidence>
<keyword evidence="1" id="KW-0472">Membrane</keyword>
<evidence type="ECO:0000256" key="1">
    <source>
        <dbReference type="SAM" id="Phobius"/>
    </source>
</evidence>
<keyword evidence="1" id="KW-1133">Transmembrane helix</keyword>
<protein>
    <recommendedName>
        <fullName evidence="4">Histidine kinase</fullName>
    </recommendedName>
</protein>
<dbReference type="RefSeq" id="WP_159763257.1">
    <property type="nucleotide sequence ID" value="NZ_WUUT01000002.1"/>
</dbReference>
<sequence length="172" mass="18218">MAISDHYGRDIDSDSEFDVPVAWRGGALAGFLATLATMLVILPVEPELFGQTIAGMYGLEGSLVAGVFAHVVHGTLFGLVFAGVLSDPGIVGITNWLWKSILAGIIFGLLLAVMATGFVLPAWAQFVGLVDPPTMPYVTGTLLSWHVLYGAVLGTVFPFLENPESSLRAVIE</sequence>
<accession>A0A6B0T1S4</accession>
<dbReference type="Proteomes" id="UP000466535">
    <property type="component" value="Unassembled WGS sequence"/>
</dbReference>
<keyword evidence="3" id="KW-1185">Reference proteome</keyword>
<dbReference type="OrthoDB" id="204680at2157"/>
<proteinExistence type="predicted"/>
<feature type="transmembrane region" description="Helical" evidence="1">
    <location>
        <begin position="62"/>
        <end position="85"/>
    </location>
</feature>
<organism evidence="2 3">
    <name type="scientific">Halovenus carboxidivorans</name>
    <dbReference type="NCBI Taxonomy" id="2692199"/>
    <lineage>
        <taxon>Archaea</taxon>
        <taxon>Methanobacteriati</taxon>
        <taxon>Methanobacteriota</taxon>
        <taxon>Stenosarchaea group</taxon>
        <taxon>Halobacteria</taxon>
        <taxon>Halobacteriales</taxon>
        <taxon>Haloarculaceae</taxon>
        <taxon>Halovenus</taxon>
    </lineage>
</organism>
<dbReference type="EMBL" id="WUUT01000002">
    <property type="protein sequence ID" value="MXR51107.1"/>
    <property type="molecule type" value="Genomic_DNA"/>
</dbReference>